<protein>
    <submittedName>
        <fullName evidence="1">Uncharacterized protein</fullName>
    </submittedName>
</protein>
<proteinExistence type="predicted"/>
<name>A0A8S5PWM9_9CAUD</name>
<sequence length="104" mass="11929">MNKKLQWLIALLLLLNLVQCTRSCNSSRLQKNTEIVLVQKDSIIQFQKDYIVKLKSDSALMDSKISNLTTLVELSKGNLEKFTEAAKSWKSQTTIKLVQDEKEQ</sequence>
<evidence type="ECO:0000313" key="1">
    <source>
        <dbReference type="EMBL" id="DAE11454.1"/>
    </source>
</evidence>
<organism evidence="1">
    <name type="scientific">Myoviridae sp. ctgsk7</name>
    <dbReference type="NCBI Taxonomy" id="2825151"/>
    <lineage>
        <taxon>Viruses</taxon>
        <taxon>Duplodnaviria</taxon>
        <taxon>Heunggongvirae</taxon>
        <taxon>Uroviricota</taxon>
        <taxon>Caudoviricetes</taxon>
    </lineage>
</organism>
<accession>A0A8S5PWM9</accession>
<reference evidence="1" key="1">
    <citation type="journal article" date="2021" name="Proc. Natl. Acad. Sci. U.S.A.">
        <title>A Catalog of Tens of Thousands of Viruses from Human Metagenomes Reveals Hidden Associations with Chronic Diseases.</title>
        <authorList>
            <person name="Tisza M.J."/>
            <person name="Buck C.B."/>
        </authorList>
    </citation>
    <scope>NUCLEOTIDE SEQUENCE</scope>
    <source>
        <strain evidence="1">Ctgsk7</strain>
    </source>
</reference>
<dbReference type="EMBL" id="BK015533">
    <property type="protein sequence ID" value="DAE11454.1"/>
    <property type="molecule type" value="Genomic_DNA"/>
</dbReference>